<dbReference type="PANTHER" id="PTHR22774">
    <property type="entry name" value="CHOREIN N-TERMINAL DOMAIN-CONTAINING PROTEIN"/>
    <property type="match status" value="1"/>
</dbReference>
<feature type="region of interest" description="Disordered" evidence="1">
    <location>
        <begin position="1235"/>
        <end position="1284"/>
    </location>
</feature>
<keyword evidence="3" id="KW-1185">Reference proteome</keyword>
<proteinExistence type="predicted"/>
<protein>
    <submittedName>
        <fullName evidence="2">Uncharacterized protein</fullName>
    </submittedName>
</protein>
<feature type="region of interest" description="Disordered" evidence="1">
    <location>
        <begin position="95"/>
        <end position="114"/>
    </location>
</feature>
<dbReference type="InterPro" id="IPR026728">
    <property type="entry name" value="BLTP3A/B"/>
</dbReference>
<feature type="compositionally biased region" description="Polar residues" evidence="1">
    <location>
        <begin position="1249"/>
        <end position="1259"/>
    </location>
</feature>
<feature type="compositionally biased region" description="Basic and acidic residues" evidence="1">
    <location>
        <begin position="1264"/>
        <end position="1275"/>
    </location>
</feature>
<dbReference type="eggNOG" id="KOG2955">
    <property type="taxonomic scope" value="Eukaryota"/>
</dbReference>
<dbReference type="Proteomes" id="UP000030645">
    <property type="component" value="Unassembled WGS sequence"/>
</dbReference>
<name>W9S2G3_9ROSA</name>
<dbReference type="EMBL" id="KE345517">
    <property type="protein sequence ID" value="EXC05114.1"/>
    <property type="molecule type" value="Genomic_DNA"/>
</dbReference>
<gene>
    <name evidence="2" type="ORF">L484_011904</name>
</gene>
<evidence type="ECO:0000313" key="3">
    <source>
        <dbReference type="Proteomes" id="UP000030645"/>
    </source>
</evidence>
<feature type="region of interest" description="Disordered" evidence="1">
    <location>
        <begin position="873"/>
        <end position="892"/>
    </location>
</feature>
<dbReference type="PANTHER" id="PTHR22774:SF11">
    <property type="entry name" value="CHOREIN N-TERMINAL DOMAIN-CONTAINING PROTEIN"/>
    <property type="match status" value="1"/>
</dbReference>
<dbReference type="STRING" id="981085.W9S2G3"/>
<accession>W9S2G3</accession>
<evidence type="ECO:0000256" key="1">
    <source>
        <dbReference type="SAM" id="MobiDB-lite"/>
    </source>
</evidence>
<organism evidence="2 3">
    <name type="scientific">Morus notabilis</name>
    <dbReference type="NCBI Taxonomy" id="981085"/>
    <lineage>
        <taxon>Eukaryota</taxon>
        <taxon>Viridiplantae</taxon>
        <taxon>Streptophyta</taxon>
        <taxon>Embryophyta</taxon>
        <taxon>Tracheophyta</taxon>
        <taxon>Spermatophyta</taxon>
        <taxon>Magnoliopsida</taxon>
        <taxon>eudicotyledons</taxon>
        <taxon>Gunneridae</taxon>
        <taxon>Pentapetalae</taxon>
        <taxon>rosids</taxon>
        <taxon>fabids</taxon>
        <taxon>Rosales</taxon>
        <taxon>Moraceae</taxon>
        <taxon>Moreae</taxon>
        <taxon>Morus</taxon>
    </lineage>
</organism>
<feature type="compositionally biased region" description="Low complexity" evidence="1">
    <location>
        <begin position="101"/>
        <end position="111"/>
    </location>
</feature>
<sequence>MESILARALEYTLKYWLKSFSRDQFKLQGRTVQLSNLDINGDALHSSVGLPPAINVTTAKVGKLEIVLPSVSYVQVEPIVVKIDRLDLVLEENPDADACKSPSSSQSSSSSAKGSGYGFADKIADGMTIEISTVNLLLETRGGARRQGGATWMSPLASITIRNLLMYTTNEDWQKLVWESLSIDLLPHPDMFMDANVACAREGGNQRDDDGAKRVFFGGELFLEGISGEAYITVQRTEMNSPLGLEVQLHITEALCPALSEPGLRALLRFLTGFYVCLNRGDVDPKAQQRSTEAAGRSLISVVVDHIFVCIKDADSILDTDTVHFRASVSDGEDHNNLTKVMIAGLFLRDTFSRPPCTLVQPSMHATMKETVPVPEFAKNFCPPIYPFGDQQWQLIEGVPLLCLHSLQVKPSPVPPSFASQTVINCQPLMIDLQEESCLRICSFLADGVVVNPGAVLPDFSVNSFIFNLKELDVTVPLDPDKLNCTASNKDTITQNSFTGARLHIENLFFSESPSLQVKLLNLEKDPVCFCLWEGQPIDSSQKKWTTGASHLNLSLETPTGLSGPQNCHNWAFGLWRCVELNDACVEVAMVTADGSPLTNIPPPGGIVRVGIACEQYLSNTSVEQLFFVLDLYAYFGRVSEKILLIGKSARQKKSSTRSSSGRLMDKIPCDTRVSLAVKDLQLRFLESSSMNIQGMPLVQFLGNNLFVKVTHRTLGGAIAVSSTLCWDNVEVDCVDTEGHFTHENGTALTSYENGFSMCENGYPQLKAVLWIHNHRRNQQKNGNAFIEPFLDITIEHMIPLNEVDRECHTLNVSACISGVRLGGGMTYAEALLHRFGILGPDGGPGKGLSKGLDNLRAGPLSKLFETSSLVADSLEEDGSSGDGKESDLMHLGKPDDVDVSIELRNWLFALEGAQEMAERWWFSDHERVGREERCWHTTFENLRVRAKSSPKILRNGKSHGIKEYPVELVTVGVDGLQTLKPHAQKSIHSAVLPVNGFKETVETSGGINLEARIVASEDTVDDETVKWIVENVKFSVKEPIEATVTKEELQYLALLCKSEVDSMGRITAGIIRLLKLEGSIGQAAMDQLNNLGSEGIDKIFSPERLSTSSNLIGENSRLTLESTVASLEEAVADSQAKCAALISNLGGSDSSLHLSTINQLTQKLENMQRSQLQAGMASTSTLLQALFHANRHHLNPLLQCQIPQTSKNPSNFLLHNCSPTRKFHFSIKCTSLVSNSTPEPPDDDLSFPTPSSETTISPGSFPIERRRKSEITREKKSKSGLVMPEPPNFEVGWKRTKDIKLEKPKGFVIADFLEKLESLMGMEYGSAELLAKAGEMVAERAREEAEVLRDGGEVEDRLITELFRVLRLMEMDLAMVKAAVKEETLSERIEQAKARCRQAILVALSF</sequence>
<feature type="compositionally biased region" description="Basic and acidic residues" evidence="1">
    <location>
        <begin position="883"/>
        <end position="892"/>
    </location>
</feature>
<evidence type="ECO:0000313" key="2">
    <source>
        <dbReference type="EMBL" id="EXC05114.1"/>
    </source>
</evidence>
<reference evidence="3" key="1">
    <citation type="submission" date="2013-01" db="EMBL/GenBank/DDBJ databases">
        <title>Draft Genome Sequence of a Mulberry Tree, Morus notabilis C.K. Schneid.</title>
        <authorList>
            <person name="He N."/>
            <person name="Zhao S."/>
        </authorList>
    </citation>
    <scope>NUCLEOTIDE SEQUENCE</scope>
</reference>